<evidence type="ECO:0000313" key="5">
    <source>
        <dbReference type="EMBL" id="KAK8896676.1"/>
    </source>
</evidence>
<dbReference type="InterPro" id="IPR032675">
    <property type="entry name" value="LRR_dom_sf"/>
</dbReference>
<keyword evidence="6" id="KW-1185">Reference proteome</keyword>
<dbReference type="Pfam" id="PF00069">
    <property type="entry name" value="Pkinase"/>
    <property type="match status" value="1"/>
</dbReference>
<dbReference type="InterPro" id="IPR011009">
    <property type="entry name" value="Kinase-like_dom_sf"/>
</dbReference>
<sequence length="1230" mass="139505">MNETLINLNIFNKNTKELIGHGSFANVYKVEKLGTGKIFAAKVLNEEFNYVQDLSSDEKEKVTNLIREINLLSFLDHPSIIKLIGISKTDFDNRPKPTIITSYEPNGSLNSIISKPSSEWTPTKKLINIYGIASGLSFLHLHEILHRDMKPDNILMDENLFPKISDFGLAKITSFISETINNPSKNDFKGTPIYSAPEIFKTQSYSKKSDIYAFAIITYQILTGKNPFQNMLFFDIINRIMLGNFPVIPDVVPLAYKDLINRCWSLDPESRPDASDIVKELKENKEYITEEINEEEFLDYVYYIDNYKASFDHSHLIHYKELIHKECNEEETEENPLERESPHEAKLKKVPTIPKTPQKVQHYQEQQYKASIRKVLSDNDIHLHAISPRSLLNKKRKDTICLFPLDELHKLSEECQNLVQNAKTDPEVQYNIGKDLIEGKNGFSQNIEIGVKYLKASISHKCVDALIYYSQMLVDGILVLENLKEAKNYLKYCKDSRALLLLGKIYEKEKDFNVSFKKYKQSSDEGNVEAMYKCGTMLLRGLGCTSDIEKGIEMLKVSSRNKFHESEVFLQVYEQLKKLPGFNELDGPGQFFFTQKIILNEDGSMNQINVLPIETEKLFKKNFLDSQDFINFMRNFESINFQLNYSSTKFNSIYLALSKIKKEQVNHIEIIVDISSPVENDSFKDYPLVSQIIISEIASIGKGLFRDCINLKEVSIPPSVTTILDNAFDGCKSLTSITIPSTVTSIGSFAFHKCSSLIEITIPDSVVDIHPNAFSGCSSLKNIKCLSTDKITCIPDFAFEGCSSLEEFQIPLSAIYIGNDSFAGCYSLKEIIITRFVTYIGNNAFSHCHSLTNVIIPYSVNHIGENAFSKCLSLTSIEIPNSVIFLGSNAFEGCSKLSEVFIINRLSSSERSRSKQLILKLDGQSLKPDKSLNSKRSVSMRIENINSLKEINKSSFRNCTSLIQFNIPYSVKKIKDYSFYNCTSLLEPLFSPLLTHIGEYSFYMCSSLTHLTFPSSLEEIKKHAFDECTSIIQISIPMSIRLIDEYAFCRCTSIKEVKFEASIFPSEKVPPNIVIGQHVFDKCSALKNIQIPPFVAYIESCLFTRCILLTEIEIPSSVKTIERCAFFGCSSLTKIKFPSSLESIGSYAFQECTSLVELSIPSSVSKIGIRCFCKCSSLARVEFLSSEIFFDLEVFKNCDSLKQVTILSSLELDLENIGIRPDDSFKLLKI</sequence>
<evidence type="ECO:0000259" key="4">
    <source>
        <dbReference type="PROSITE" id="PS50011"/>
    </source>
</evidence>
<dbReference type="SUPFAM" id="SSF56112">
    <property type="entry name" value="Protein kinase-like (PK-like)"/>
    <property type="match status" value="1"/>
</dbReference>
<dbReference type="PANTHER" id="PTHR45661:SF3">
    <property type="entry name" value="IG-LIKE DOMAIN-CONTAINING PROTEIN"/>
    <property type="match status" value="1"/>
</dbReference>
<comment type="caution">
    <text evidence="5">The sequence shown here is derived from an EMBL/GenBank/DDBJ whole genome shotgun (WGS) entry which is preliminary data.</text>
</comment>
<evidence type="ECO:0000256" key="2">
    <source>
        <dbReference type="ARBA" id="ARBA00022840"/>
    </source>
</evidence>
<dbReference type="Gene3D" id="1.25.40.10">
    <property type="entry name" value="Tetratricopeptide repeat domain"/>
    <property type="match status" value="1"/>
</dbReference>
<dbReference type="SUPFAM" id="SSF52058">
    <property type="entry name" value="L domain-like"/>
    <property type="match status" value="2"/>
</dbReference>
<feature type="binding site" evidence="3">
    <location>
        <position position="42"/>
    </location>
    <ligand>
        <name>ATP</name>
        <dbReference type="ChEBI" id="CHEBI:30616"/>
    </ligand>
</feature>
<keyword evidence="1 3" id="KW-0547">Nucleotide-binding</keyword>
<dbReference type="Gene3D" id="1.10.510.10">
    <property type="entry name" value="Transferase(Phosphotransferase) domain 1"/>
    <property type="match status" value="1"/>
</dbReference>
<evidence type="ECO:0000313" key="6">
    <source>
        <dbReference type="Proteomes" id="UP001470230"/>
    </source>
</evidence>
<dbReference type="InterPro" id="IPR008271">
    <property type="entry name" value="Ser/Thr_kinase_AS"/>
</dbReference>
<dbReference type="EMBL" id="JAPFFF010000002">
    <property type="protein sequence ID" value="KAK8896676.1"/>
    <property type="molecule type" value="Genomic_DNA"/>
</dbReference>
<dbReference type="InterPro" id="IPR011990">
    <property type="entry name" value="TPR-like_helical_dom_sf"/>
</dbReference>
<reference evidence="5 6" key="1">
    <citation type="submission" date="2024-04" db="EMBL/GenBank/DDBJ databases">
        <title>Tritrichomonas musculus Genome.</title>
        <authorList>
            <person name="Alves-Ferreira E."/>
            <person name="Grigg M."/>
            <person name="Lorenzi H."/>
            <person name="Galac M."/>
        </authorList>
    </citation>
    <scope>NUCLEOTIDE SEQUENCE [LARGE SCALE GENOMIC DNA]</scope>
    <source>
        <strain evidence="5 6">EAF2021</strain>
    </source>
</reference>
<dbReference type="SMART" id="SM00220">
    <property type="entry name" value="S_TKc"/>
    <property type="match status" value="1"/>
</dbReference>
<dbReference type="Pfam" id="PF13306">
    <property type="entry name" value="LRR_5"/>
    <property type="match status" value="4"/>
</dbReference>
<gene>
    <name evidence="5" type="ORF">M9Y10_014590</name>
</gene>
<protein>
    <recommendedName>
        <fullName evidence="4">Protein kinase domain-containing protein</fullName>
    </recommendedName>
</protein>
<name>A0ABR2L0V1_9EUKA</name>
<keyword evidence="2 3" id="KW-0067">ATP-binding</keyword>
<dbReference type="PROSITE" id="PS00108">
    <property type="entry name" value="PROTEIN_KINASE_ST"/>
    <property type="match status" value="1"/>
</dbReference>
<dbReference type="InterPro" id="IPR017441">
    <property type="entry name" value="Protein_kinase_ATP_BS"/>
</dbReference>
<dbReference type="SUPFAM" id="SSF81901">
    <property type="entry name" value="HCP-like"/>
    <property type="match status" value="1"/>
</dbReference>
<dbReference type="SMART" id="SM00671">
    <property type="entry name" value="SEL1"/>
    <property type="match status" value="3"/>
</dbReference>
<dbReference type="PROSITE" id="PS50011">
    <property type="entry name" value="PROTEIN_KINASE_DOM"/>
    <property type="match status" value="1"/>
</dbReference>
<evidence type="ECO:0000256" key="3">
    <source>
        <dbReference type="PROSITE-ProRule" id="PRU10141"/>
    </source>
</evidence>
<dbReference type="InterPro" id="IPR026906">
    <property type="entry name" value="LRR_5"/>
</dbReference>
<evidence type="ECO:0000256" key="1">
    <source>
        <dbReference type="ARBA" id="ARBA00022741"/>
    </source>
</evidence>
<dbReference type="Proteomes" id="UP001470230">
    <property type="component" value="Unassembled WGS sequence"/>
</dbReference>
<accession>A0ABR2L0V1</accession>
<dbReference type="InterPro" id="IPR000719">
    <property type="entry name" value="Prot_kinase_dom"/>
</dbReference>
<dbReference type="InterPro" id="IPR006597">
    <property type="entry name" value="Sel1-like"/>
</dbReference>
<dbReference type="PANTHER" id="PTHR45661">
    <property type="entry name" value="SURFACE ANTIGEN"/>
    <property type="match status" value="1"/>
</dbReference>
<dbReference type="InterPro" id="IPR053139">
    <property type="entry name" value="Surface_bspA-like"/>
</dbReference>
<organism evidence="5 6">
    <name type="scientific">Tritrichomonas musculus</name>
    <dbReference type="NCBI Taxonomy" id="1915356"/>
    <lineage>
        <taxon>Eukaryota</taxon>
        <taxon>Metamonada</taxon>
        <taxon>Parabasalia</taxon>
        <taxon>Tritrichomonadida</taxon>
        <taxon>Tritrichomonadidae</taxon>
        <taxon>Tritrichomonas</taxon>
    </lineage>
</organism>
<feature type="domain" description="Protein kinase" evidence="4">
    <location>
        <begin position="13"/>
        <end position="288"/>
    </location>
</feature>
<dbReference type="Gene3D" id="3.80.10.10">
    <property type="entry name" value="Ribonuclease Inhibitor"/>
    <property type="match status" value="5"/>
</dbReference>
<proteinExistence type="predicted"/>
<dbReference type="PROSITE" id="PS00107">
    <property type="entry name" value="PROTEIN_KINASE_ATP"/>
    <property type="match status" value="1"/>
</dbReference>